<protein>
    <submittedName>
        <fullName evidence="2">Uncharacterized protein</fullName>
    </submittedName>
</protein>
<proteinExistence type="predicted"/>
<dbReference type="Proteomes" id="UP000324222">
    <property type="component" value="Unassembled WGS sequence"/>
</dbReference>
<evidence type="ECO:0000313" key="3">
    <source>
        <dbReference type="Proteomes" id="UP000324222"/>
    </source>
</evidence>
<evidence type="ECO:0000256" key="1">
    <source>
        <dbReference type="SAM" id="MobiDB-lite"/>
    </source>
</evidence>
<name>A0A5B7JDX7_PORTR</name>
<organism evidence="2 3">
    <name type="scientific">Portunus trituberculatus</name>
    <name type="common">Swimming crab</name>
    <name type="synonym">Neptunus trituberculatus</name>
    <dbReference type="NCBI Taxonomy" id="210409"/>
    <lineage>
        <taxon>Eukaryota</taxon>
        <taxon>Metazoa</taxon>
        <taxon>Ecdysozoa</taxon>
        <taxon>Arthropoda</taxon>
        <taxon>Crustacea</taxon>
        <taxon>Multicrustacea</taxon>
        <taxon>Malacostraca</taxon>
        <taxon>Eumalacostraca</taxon>
        <taxon>Eucarida</taxon>
        <taxon>Decapoda</taxon>
        <taxon>Pleocyemata</taxon>
        <taxon>Brachyura</taxon>
        <taxon>Eubrachyura</taxon>
        <taxon>Portunoidea</taxon>
        <taxon>Portunidae</taxon>
        <taxon>Portuninae</taxon>
        <taxon>Portunus</taxon>
    </lineage>
</organism>
<keyword evidence="3" id="KW-1185">Reference proteome</keyword>
<comment type="caution">
    <text evidence="2">The sequence shown here is derived from an EMBL/GenBank/DDBJ whole genome shotgun (WGS) entry which is preliminary data.</text>
</comment>
<sequence length="67" mass="7379">MNKFVVGGNKRHSGIPSAAEAYIDNREPTTLRRLPSVPVPHHRNQSQRMVLLPSSSSTTKKGIIKSV</sequence>
<feature type="region of interest" description="Disordered" evidence="1">
    <location>
        <begin position="32"/>
        <end position="67"/>
    </location>
</feature>
<gene>
    <name evidence="2" type="ORF">E2C01_090152</name>
</gene>
<reference evidence="2 3" key="1">
    <citation type="submission" date="2019-05" db="EMBL/GenBank/DDBJ databases">
        <title>Another draft genome of Portunus trituberculatus and its Hox gene families provides insights of decapod evolution.</title>
        <authorList>
            <person name="Jeong J.-H."/>
            <person name="Song I."/>
            <person name="Kim S."/>
            <person name="Choi T."/>
            <person name="Kim D."/>
            <person name="Ryu S."/>
            <person name="Kim W."/>
        </authorList>
    </citation>
    <scope>NUCLEOTIDE SEQUENCE [LARGE SCALE GENOMIC DNA]</scope>
    <source>
        <tissue evidence="2">Muscle</tissue>
    </source>
</reference>
<accession>A0A5B7JDX7</accession>
<feature type="compositionally biased region" description="Low complexity" evidence="1">
    <location>
        <begin position="54"/>
        <end position="67"/>
    </location>
</feature>
<dbReference type="EMBL" id="VSRR010100455">
    <property type="protein sequence ID" value="MPC94960.1"/>
    <property type="molecule type" value="Genomic_DNA"/>
</dbReference>
<evidence type="ECO:0000313" key="2">
    <source>
        <dbReference type="EMBL" id="MPC94960.1"/>
    </source>
</evidence>
<dbReference type="AlphaFoldDB" id="A0A5B7JDX7"/>